<evidence type="ECO:0008006" key="3">
    <source>
        <dbReference type="Google" id="ProtNLM"/>
    </source>
</evidence>
<evidence type="ECO:0000313" key="2">
    <source>
        <dbReference type="Proteomes" id="UP000291116"/>
    </source>
</evidence>
<dbReference type="CDD" id="cd04301">
    <property type="entry name" value="NAT_SF"/>
    <property type="match status" value="1"/>
</dbReference>
<dbReference type="SUPFAM" id="SSF55729">
    <property type="entry name" value="Acyl-CoA N-acyltransferases (Nat)"/>
    <property type="match status" value="1"/>
</dbReference>
<dbReference type="AlphaFoldDB" id="A0A448Z465"/>
<evidence type="ECO:0000313" key="1">
    <source>
        <dbReference type="EMBL" id="VEU36866.1"/>
    </source>
</evidence>
<protein>
    <recommendedName>
        <fullName evidence="3">N-acetyltransferase domain-containing protein</fullName>
    </recommendedName>
</protein>
<dbReference type="EMBL" id="CAACVS010000106">
    <property type="protein sequence ID" value="VEU36866.1"/>
    <property type="molecule type" value="Genomic_DNA"/>
</dbReference>
<dbReference type="Proteomes" id="UP000291116">
    <property type="component" value="Unassembled WGS sequence"/>
</dbReference>
<proteinExistence type="predicted"/>
<organism evidence="1 2">
    <name type="scientific">Pseudo-nitzschia multistriata</name>
    <dbReference type="NCBI Taxonomy" id="183589"/>
    <lineage>
        <taxon>Eukaryota</taxon>
        <taxon>Sar</taxon>
        <taxon>Stramenopiles</taxon>
        <taxon>Ochrophyta</taxon>
        <taxon>Bacillariophyta</taxon>
        <taxon>Bacillariophyceae</taxon>
        <taxon>Bacillariophycidae</taxon>
        <taxon>Bacillariales</taxon>
        <taxon>Bacillariaceae</taxon>
        <taxon>Pseudo-nitzschia</taxon>
    </lineage>
</organism>
<dbReference type="InterPro" id="IPR016181">
    <property type="entry name" value="Acyl_CoA_acyltransferase"/>
</dbReference>
<reference evidence="1 2" key="1">
    <citation type="submission" date="2019-01" db="EMBL/GenBank/DDBJ databases">
        <authorList>
            <person name="Ferrante I. M."/>
        </authorList>
    </citation>
    <scope>NUCLEOTIDE SEQUENCE [LARGE SCALE GENOMIC DNA]</scope>
    <source>
        <strain evidence="1 2">B856</strain>
    </source>
</reference>
<keyword evidence="2" id="KW-1185">Reference proteome</keyword>
<accession>A0A448Z465</accession>
<sequence length="216" mass="23855">MSGVDVGKAADEKHDATNVLLNAIEGLAFEETASVNTHGALAKSDSVTVGNTGEIRYENVWQKMDGKARIGAKKLWDDTFGDAMPCKVKNERLGALCVVAFSGDEVVAVSTVVIEMNSSLYCKVGWLRCLVKEEFRRRGIFTEIMSRCKIALEEWAIENPLAGLLAMGVMLELKFDGKNLNNKDPVWPKTGLTLVGYTQRGVQIRIAWLKQARVEF</sequence>
<gene>
    <name evidence="1" type="ORF">PSNMU_V1.4_AUG-EV-PASAV3_0036400</name>
</gene>
<name>A0A448Z465_9STRA</name>
<dbReference type="Gene3D" id="3.40.630.30">
    <property type="match status" value="1"/>
</dbReference>